<protein>
    <submittedName>
        <fullName evidence="1">Vascular endothelial growth factor receptor 2-like</fullName>
    </submittedName>
</protein>
<sequence length="109" mass="12276">LNAPSVSLKNLTRKQSSSFLVRCNVSGHPKPRITWKKDGEMLKVRDSVQGTDDCKSRLEGIYMLPNEDKDHATVLVICRADYRKHLGQFSCTARNRLGNDTAKAFVDIL</sequence>
<dbReference type="OrthoDB" id="5990524at2759"/>
<dbReference type="InterPro" id="IPR013783">
    <property type="entry name" value="Ig-like_fold"/>
</dbReference>
<evidence type="ECO:0000313" key="1">
    <source>
        <dbReference type="EMBL" id="CAB4044902.1"/>
    </source>
</evidence>
<gene>
    <name evidence="1" type="ORF">PACLA_8A058405</name>
</gene>
<dbReference type="AlphaFoldDB" id="A0A7D9KJX5"/>
<feature type="non-terminal residue" evidence="1">
    <location>
        <position position="109"/>
    </location>
</feature>
<dbReference type="PROSITE" id="PS50835">
    <property type="entry name" value="IG_LIKE"/>
    <property type="match status" value="1"/>
</dbReference>
<dbReference type="EMBL" id="CACRXK020036780">
    <property type="protein sequence ID" value="CAB4044902.1"/>
    <property type="molecule type" value="Genomic_DNA"/>
</dbReference>
<evidence type="ECO:0000313" key="2">
    <source>
        <dbReference type="Proteomes" id="UP001152795"/>
    </source>
</evidence>
<keyword evidence="2" id="KW-1185">Reference proteome</keyword>
<dbReference type="InterPro" id="IPR036179">
    <property type="entry name" value="Ig-like_dom_sf"/>
</dbReference>
<comment type="caution">
    <text evidence="1">The sequence shown here is derived from an EMBL/GenBank/DDBJ whole genome shotgun (WGS) entry which is preliminary data.</text>
</comment>
<feature type="non-terminal residue" evidence="1">
    <location>
        <position position="1"/>
    </location>
</feature>
<dbReference type="Gene3D" id="2.60.40.10">
    <property type="entry name" value="Immunoglobulins"/>
    <property type="match status" value="1"/>
</dbReference>
<accession>A0A7D9KJX5</accession>
<proteinExistence type="predicted"/>
<dbReference type="Pfam" id="PF07679">
    <property type="entry name" value="I-set"/>
    <property type="match status" value="1"/>
</dbReference>
<name>A0A7D9KJX5_PARCT</name>
<dbReference type="SUPFAM" id="SSF48726">
    <property type="entry name" value="Immunoglobulin"/>
    <property type="match status" value="1"/>
</dbReference>
<dbReference type="InterPro" id="IPR013098">
    <property type="entry name" value="Ig_I-set"/>
</dbReference>
<reference evidence="1" key="1">
    <citation type="submission" date="2020-04" db="EMBL/GenBank/DDBJ databases">
        <authorList>
            <person name="Alioto T."/>
            <person name="Alioto T."/>
            <person name="Gomez Garrido J."/>
        </authorList>
    </citation>
    <scope>NUCLEOTIDE SEQUENCE</scope>
    <source>
        <strain evidence="1">A484AB</strain>
    </source>
</reference>
<dbReference type="Proteomes" id="UP001152795">
    <property type="component" value="Unassembled WGS sequence"/>
</dbReference>
<keyword evidence="1" id="KW-0675">Receptor</keyword>
<organism evidence="1 2">
    <name type="scientific">Paramuricea clavata</name>
    <name type="common">Red gorgonian</name>
    <name type="synonym">Violescent sea-whip</name>
    <dbReference type="NCBI Taxonomy" id="317549"/>
    <lineage>
        <taxon>Eukaryota</taxon>
        <taxon>Metazoa</taxon>
        <taxon>Cnidaria</taxon>
        <taxon>Anthozoa</taxon>
        <taxon>Octocorallia</taxon>
        <taxon>Malacalcyonacea</taxon>
        <taxon>Plexauridae</taxon>
        <taxon>Paramuricea</taxon>
    </lineage>
</organism>
<dbReference type="InterPro" id="IPR007110">
    <property type="entry name" value="Ig-like_dom"/>
</dbReference>